<dbReference type="Proteomes" id="UP001221142">
    <property type="component" value="Unassembled WGS sequence"/>
</dbReference>
<name>A0AAD7FX15_9AGAR</name>
<organism evidence="2 3">
    <name type="scientific">Roridomyces roridus</name>
    <dbReference type="NCBI Taxonomy" id="1738132"/>
    <lineage>
        <taxon>Eukaryota</taxon>
        <taxon>Fungi</taxon>
        <taxon>Dikarya</taxon>
        <taxon>Basidiomycota</taxon>
        <taxon>Agaricomycotina</taxon>
        <taxon>Agaricomycetes</taxon>
        <taxon>Agaricomycetidae</taxon>
        <taxon>Agaricales</taxon>
        <taxon>Marasmiineae</taxon>
        <taxon>Mycenaceae</taxon>
        <taxon>Roridomyces</taxon>
    </lineage>
</organism>
<comment type="caution">
    <text evidence="2">The sequence shown here is derived from an EMBL/GenBank/DDBJ whole genome shotgun (WGS) entry which is preliminary data.</text>
</comment>
<protein>
    <submittedName>
        <fullName evidence="2">Uncharacterized protein</fullName>
    </submittedName>
</protein>
<evidence type="ECO:0000313" key="2">
    <source>
        <dbReference type="EMBL" id="KAJ7642227.1"/>
    </source>
</evidence>
<reference evidence="2" key="1">
    <citation type="submission" date="2023-03" db="EMBL/GenBank/DDBJ databases">
        <title>Massive genome expansion in bonnet fungi (Mycena s.s.) driven by repeated elements and novel gene families across ecological guilds.</title>
        <authorList>
            <consortium name="Lawrence Berkeley National Laboratory"/>
            <person name="Harder C.B."/>
            <person name="Miyauchi S."/>
            <person name="Viragh M."/>
            <person name="Kuo A."/>
            <person name="Thoen E."/>
            <person name="Andreopoulos B."/>
            <person name="Lu D."/>
            <person name="Skrede I."/>
            <person name="Drula E."/>
            <person name="Henrissat B."/>
            <person name="Morin E."/>
            <person name="Kohler A."/>
            <person name="Barry K."/>
            <person name="LaButti K."/>
            <person name="Morin E."/>
            <person name="Salamov A."/>
            <person name="Lipzen A."/>
            <person name="Mereny Z."/>
            <person name="Hegedus B."/>
            <person name="Baldrian P."/>
            <person name="Stursova M."/>
            <person name="Weitz H."/>
            <person name="Taylor A."/>
            <person name="Grigoriev I.V."/>
            <person name="Nagy L.G."/>
            <person name="Martin F."/>
            <person name="Kauserud H."/>
        </authorList>
    </citation>
    <scope>NUCLEOTIDE SEQUENCE</scope>
    <source>
        <strain evidence="2">9284</strain>
    </source>
</reference>
<feature type="compositionally biased region" description="Polar residues" evidence="1">
    <location>
        <begin position="1"/>
        <end position="21"/>
    </location>
</feature>
<dbReference type="EMBL" id="JARKIF010000004">
    <property type="protein sequence ID" value="KAJ7642227.1"/>
    <property type="molecule type" value="Genomic_DNA"/>
</dbReference>
<evidence type="ECO:0000256" key="1">
    <source>
        <dbReference type="SAM" id="MobiDB-lite"/>
    </source>
</evidence>
<feature type="region of interest" description="Disordered" evidence="1">
    <location>
        <begin position="1"/>
        <end position="23"/>
    </location>
</feature>
<proteinExistence type="predicted"/>
<dbReference type="AlphaFoldDB" id="A0AAD7FX15"/>
<gene>
    <name evidence="2" type="ORF">FB45DRAFT_366525</name>
</gene>
<keyword evidence="3" id="KW-1185">Reference proteome</keyword>
<accession>A0AAD7FX15</accession>
<sequence length="259" mass="28385">MTTMAPQAGEESNTGCGTTIHTGAMPTRDKRVWLASGEVVTRAVVLLPPEYFTERQQVRLDAIPRISECGCMTVGVGCGICGNALGSLTTRCEQHFTSGSLKYPTVYNFLPDSVSPPLPLAPRIKRVERASEILAAAASELPCPTEAAIRSPAPASSSASTTPRRRLSFTAIFADWDNVPRLPSPTPSERRAEYEAMQDQIDSEEAYEEQQRQAAIARLTNAQKEAPTTQEVLRKKMTRAVGVYAHLKRRKDGMSDFER</sequence>
<evidence type="ECO:0000313" key="3">
    <source>
        <dbReference type="Proteomes" id="UP001221142"/>
    </source>
</evidence>